<dbReference type="InterPro" id="IPR010055">
    <property type="entry name" value="T2SS_protein-GspJ"/>
</dbReference>
<name>A0A2C9ELQ2_PSEPH</name>
<dbReference type="GO" id="GO:0015628">
    <property type="term" value="P:protein secretion by the type II secretion system"/>
    <property type="evidence" value="ECO:0007669"/>
    <property type="project" value="InterPro"/>
</dbReference>
<dbReference type="InterPro" id="IPR051621">
    <property type="entry name" value="T2SS_protein_J"/>
</dbReference>
<evidence type="ECO:0000256" key="8">
    <source>
        <dbReference type="ARBA" id="ARBA00022989"/>
    </source>
</evidence>
<dbReference type="NCBIfam" id="TIGR02532">
    <property type="entry name" value="IV_pilin_GFxxxE"/>
    <property type="match status" value="1"/>
</dbReference>
<protein>
    <recommendedName>
        <fullName evidence="3">Type II secretion system protein J</fullName>
    </recommendedName>
</protein>
<keyword evidence="7 11" id="KW-0812">Transmembrane</keyword>
<dbReference type="PANTHER" id="PTHR39583">
    <property type="entry name" value="TYPE II SECRETION SYSTEM PROTEIN J-RELATED"/>
    <property type="match status" value="1"/>
</dbReference>
<dbReference type="Pfam" id="PF11612">
    <property type="entry name" value="T2SSJ"/>
    <property type="match status" value="1"/>
</dbReference>
<dbReference type="InterPro" id="IPR012902">
    <property type="entry name" value="N_methyl_site"/>
</dbReference>
<dbReference type="GeneID" id="57475800"/>
<gene>
    <name evidence="12" type="ORF">PFLCHA0_c28060</name>
</gene>
<feature type="transmembrane region" description="Helical" evidence="11">
    <location>
        <begin position="7"/>
        <end position="28"/>
    </location>
</feature>
<dbReference type="GO" id="GO:0005886">
    <property type="term" value="C:plasma membrane"/>
    <property type="evidence" value="ECO:0007669"/>
    <property type="project" value="UniProtKB-SubCell"/>
</dbReference>
<comment type="subcellular location">
    <subcellularLocation>
        <location evidence="1">Cell inner membrane</location>
        <topology evidence="1">Single-pass membrane protein</topology>
    </subcellularLocation>
</comment>
<keyword evidence="9 11" id="KW-0472">Membrane</keyword>
<keyword evidence="8 11" id="KW-1133">Transmembrane helix</keyword>
<accession>A0A2C9ELQ2</accession>
<evidence type="ECO:0000256" key="1">
    <source>
        <dbReference type="ARBA" id="ARBA00004377"/>
    </source>
</evidence>
<evidence type="ECO:0000256" key="11">
    <source>
        <dbReference type="SAM" id="Phobius"/>
    </source>
</evidence>
<dbReference type="Proteomes" id="UP000013940">
    <property type="component" value="Chromosome"/>
</dbReference>
<comment type="similarity">
    <text evidence="2">Belongs to the GSP J family.</text>
</comment>
<evidence type="ECO:0000313" key="13">
    <source>
        <dbReference type="Proteomes" id="UP000013940"/>
    </source>
</evidence>
<dbReference type="GO" id="GO:0015627">
    <property type="term" value="C:type II protein secretion system complex"/>
    <property type="evidence" value="ECO:0007669"/>
    <property type="project" value="InterPro"/>
</dbReference>
<evidence type="ECO:0000256" key="2">
    <source>
        <dbReference type="ARBA" id="ARBA00011084"/>
    </source>
</evidence>
<keyword evidence="6" id="KW-0997">Cell inner membrane</keyword>
<dbReference type="PANTHER" id="PTHR39583:SF2">
    <property type="entry name" value="TYPE II SECRETION SYSTEM PROTEIN J"/>
    <property type="match status" value="1"/>
</dbReference>
<dbReference type="PROSITE" id="PS00409">
    <property type="entry name" value="PROKAR_NTER_METHYL"/>
    <property type="match status" value="1"/>
</dbReference>
<proteinExistence type="inferred from homology"/>
<dbReference type="EMBL" id="CP003190">
    <property type="protein sequence ID" value="AGL84577.1"/>
    <property type="molecule type" value="Genomic_DNA"/>
</dbReference>
<feature type="region of interest" description="Disordered" evidence="10">
    <location>
        <begin position="71"/>
        <end position="94"/>
    </location>
</feature>
<dbReference type="SUPFAM" id="SSF54523">
    <property type="entry name" value="Pili subunits"/>
    <property type="match status" value="1"/>
</dbReference>
<evidence type="ECO:0000256" key="7">
    <source>
        <dbReference type="ARBA" id="ARBA00022692"/>
    </source>
</evidence>
<evidence type="ECO:0000256" key="6">
    <source>
        <dbReference type="ARBA" id="ARBA00022519"/>
    </source>
</evidence>
<evidence type="ECO:0000256" key="4">
    <source>
        <dbReference type="ARBA" id="ARBA00022475"/>
    </source>
</evidence>
<organism evidence="12 13">
    <name type="scientific">Pseudomonas protegens (strain DSM 19095 / LMG 27888 / CFBP 6595 / CHA0)</name>
    <dbReference type="NCBI Taxonomy" id="1124983"/>
    <lineage>
        <taxon>Bacteria</taxon>
        <taxon>Pseudomonadati</taxon>
        <taxon>Pseudomonadota</taxon>
        <taxon>Gammaproteobacteria</taxon>
        <taxon>Pseudomonadales</taxon>
        <taxon>Pseudomonadaceae</taxon>
        <taxon>Pseudomonas</taxon>
    </lineage>
</organism>
<dbReference type="InterPro" id="IPR045584">
    <property type="entry name" value="Pilin-like"/>
</dbReference>
<evidence type="ECO:0000313" key="12">
    <source>
        <dbReference type="EMBL" id="AGL84577.1"/>
    </source>
</evidence>
<evidence type="ECO:0000256" key="3">
    <source>
        <dbReference type="ARBA" id="ARBA00021539"/>
    </source>
</evidence>
<keyword evidence="5" id="KW-0488">Methylation</keyword>
<dbReference type="AlphaFoldDB" id="A0A2C9ELQ2"/>
<evidence type="ECO:0000256" key="9">
    <source>
        <dbReference type="ARBA" id="ARBA00023136"/>
    </source>
</evidence>
<dbReference type="RefSeq" id="WP_015635429.1">
    <property type="nucleotide sequence ID" value="NC_021237.1"/>
</dbReference>
<keyword evidence="4" id="KW-1003">Cell membrane</keyword>
<dbReference type="Gene3D" id="3.10.610.10">
    <property type="entry name" value="GSPII I/J protein-like"/>
    <property type="match status" value="1"/>
</dbReference>
<reference evidence="13" key="1">
    <citation type="journal article" date="2014" name="Genome Announc.">
        <title>Full-genome sequence of the plant growth-promoting bacterium Pseudomonas protegens CHA0.</title>
        <authorList>
            <person name="Jousset A."/>
            <person name="Schuldes J."/>
            <person name="Keel C."/>
            <person name="Maurhofer M."/>
            <person name="Daniel R."/>
            <person name="Scheu S."/>
            <person name="Thuermer A."/>
        </authorList>
    </citation>
    <scope>NUCLEOTIDE SEQUENCE [LARGE SCALE GENOMIC DNA]</scope>
    <source>
        <strain evidence="13">DSM 19095 / LMG 27888 / CFBP 6595 / CHA0</strain>
    </source>
</reference>
<dbReference type="NCBIfam" id="TIGR01711">
    <property type="entry name" value="gspJ"/>
    <property type="match status" value="1"/>
</dbReference>
<evidence type="ECO:0000256" key="5">
    <source>
        <dbReference type="ARBA" id="ARBA00022481"/>
    </source>
</evidence>
<dbReference type="KEGG" id="pprc:PFLCHA0_c28060"/>
<sequence length="203" mass="22862">MKRRQQGFTLIEVMVAIMLMAVVSLIAWRGLDSVTRADSHLKASTEQTEELLRTLNQLERDVALRAGTQLREPALGDSEEAEPDSPAPLSVRSSDSKGFRLEVIRSAATPGDGLQRVRWWLKGDTLYRAVAEPRDRYPLPAPRDGVAVLNRVSDLQVRVWDADKGWRQLSGNRQDSPLGLEIRLVRQTPQGEERYRQVLGPLQ</sequence>
<evidence type="ECO:0000256" key="10">
    <source>
        <dbReference type="SAM" id="MobiDB-lite"/>
    </source>
</evidence>
<dbReference type="HOGENOM" id="CLU_117074_0_0_6"/>
<dbReference type="Pfam" id="PF07963">
    <property type="entry name" value="N_methyl"/>
    <property type="match status" value="1"/>
</dbReference>
<dbReference type="eggNOG" id="COG4795">
    <property type="taxonomic scope" value="Bacteria"/>
</dbReference>